<feature type="domain" description="SLH" evidence="7">
    <location>
        <begin position="19"/>
        <end position="78"/>
    </location>
</feature>
<dbReference type="Pfam" id="PF00395">
    <property type="entry name" value="SLH"/>
    <property type="match status" value="3"/>
</dbReference>
<dbReference type="PANTHER" id="PTHR43308:SF5">
    <property type="entry name" value="S-LAYER PROTEIN _ PEPTIDOGLYCAN ENDO-BETA-N-ACETYLGLUCOSAMINIDASE"/>
    <property type="match status" value="1"/>
</dbReference>
<dbReference type="Pfam" id="PF03442">
    <property type="entry name" value="CBM_X2"/>
    <property type="match status" value="2"/>
</dbReference>
<organism evidence="8 9">
    <name type="scientific">Agathobaculum butyriciproducens</name>
    <dbReference type="NCBI Taxonomy" id="1628085"/>
    <lineage>
        <taxon>Bacteria</taxon>
        <taxon>Bacillati</taxon>
        <taxon>Bacillota</taxon>
        <taxon>Clostridia</taxon>
        <taxon>Eubacteriales</taxon>
        <taxon>Butyricicoccaceae</taxon>
        <taxon>Agathobaculum</taxon>
    </lineage>
</organism>
<keyword evidence="9" id="KW-1185">Reference proteome</keyword>
<dbReference type="InterPro" id="IPR014756">
    <property type="entry name" value="Ig_E-set"/>
</dbReference>
<comment type="caution">
    <text evidence="8">The sequence shown here is derived from an EMBL/GenBank/DDBJ whole genome shotgun (WGS) entry which is preliminary data.</text>
</comment>
<evidence type="ECO:0000313" key="9">
    <source>
        <dbReference type="Proteomes" id="UP001298753"/>
    </source>
</evidence>
<dbReference type="PROSITE" id="PS51272">
    <property type="entry name" value="SLH"/>
    <property type="match status" value="3"/>
</dbReference>
<gene>
    <name evidence="8" type="ORF">LKD22_07375</name>
</gene>
<feature type="domain" description="SLH" evidence="7">
    <location>
        <begin position="143"/>
        <end position="206"/>
    </location>
</feature>
<dbReference type="Gene3D" id="2.60.40.10">
    <property type="entry name" value="Immunoglobulins"/>
    <property type="match status" value="3"/>
</dbReference>
<feature type="domain" description="SLH" evidence="7">
    <location>
        <begin position="79"/>
        <end position="142"/>
    </location>
</feature>
<dbReference type="InterPro" id="IPR013783">
    <property type="entry name" value="Ig-like_fold"/>
</dbReference>
<evidence type="ECO:0000256" key="6">
    <source>
        <dbReference type="SAM" id="SignalP"/>
    </source>
</evidence>
<dbReference type="GO" id="GO:0030245">
    <property type="term" value="P:cellulose catabolic process"/>
    <property type="evidence" value="ECO:0007669"/>
    <property type="project" value="UniProtKB-KW"/>
</dbReference>
<name>A0AAW4W1Z0_9FIRM</name>
<dbReference type="InterPro" id="IPR005102">
    <property type="entry name" value="Carbo-bd_X2"/>
</dbReference>
<dbReference type="Proteomes" id="UP001298753">
    <property type="component" value="Unassembled WGS sequence"/>
</dbReference>
<dbReference type="PANTHER" id="PTHR43308">
    <property type="entry name" value="OUTER MEMBRANE PROTEIN ALPHA-RELATED"/>
    <property type="match status" value="1"/>
</dbReference>
<evidence type="ECO:0000256" key="5">
    <source>
        <dbReference type="ARBA" id="ARBA00023326"/>
    </source>
</evidence>
<proteinExistence type="predicted"/>
<evidence type="ECO:0000256" key="2">
    <source>
        <dbReference type="ARBA" id="ARBA00022737"/>
    </source>
</evidence>
<evidence type="ECO:0000256" key="4">
    <source>
        <dbReference type="ARBA" id="ARBA00023277"/>
    </source>
</evidence>
<evidence type="ECO:0000256" key="1">
    <source>
        <dbReference type="ARBA" id="ARBA00022729"/>
    </source>
</evidence>
<dbReference type="EMBL" id="JAJEPX010000018">
    <property type="protein sequence ID" value="MCC2176946.1"/>
    <property type="molecule type" value="Genomic_DNA"/>
</dbReference>
<reference evidence="8 9" key="1">
    <citation type="submission" date="2021-10" db="EMBL/GenBank/DDBJ databases">
        <title>Anaerobic single-cell dispensing facilitates the cultivation of human gut bacteria.</title>
        <authorList>
            <person name="Afrizal A."/>
        </authorList>
    </citation>
    <scope>NUCLEOTIDE SEQUENCE [LARGE SCALE GENOMIC DNA]</scope>
    <source>
        <strain evidence="8 9">CLA-AA-H270</strain>
    </source>
</reference>
<protein>
    <submittedName>
        <fullName evidence="8">S-layer homology domain-containing protein</fullName>
    </submittedName>
</protein>
<evidence type="ECO:0000313" key="8">
    <source>
        <dbReference type="EMBL" id="MCC2176946.1"/>
    </source>
</evidence>
<dbReference type="GeneID" id="98659948"/>
<keyword evidence="4" id="KW-0119">Carbohydrate metabolism</keyword>
<dbReference type="SUPFAM" id="SSF81296">
    <property type="entry name" value="E set domains"/>
    <property type="match status" value="1"/>
</dbReference>
<evidence type="ECO:0000259" key="7">
    <source>
        <dbReference type="PROSITE" id="PS51272"/>
    </source>
</evidence>
<dbReference type="InterPro" id="IPR001119">
    <property type="entry name" value="SLH_dom"/>
</dbReference>
<dbReference type="RefSeq" id="WP_227600699.1">
    <property type="nucleotide sequence ID" value="NZ_JAJEPX010000018.1"/>
</dbReference>
<keyword evidence="3" id="KW-0136">Cellulose degradation</keyword>
<keyword evidence="2" id="KW-0677">Repeat</keyword>
<dbReference type="AlphaFoldDB" id="A0AAW4W1Z0"/>
<feature type="chain" id="PRO_5043755908" evidence="6">
    <location>
        <begin position="25"/>
        <end position="696"/>
    </location>
</feature>
<evidence type="ECO:0000256" key="3">
    <source>
        <dbReference type="ARBA" id="ARBA00023001"/>
    </source>
</evidence>
<accession>A0AAW4W1Z0</accession>
<keyword evidence="1 6" id="KW-0732">Signal</keyword>
<keyword evidence="5" id="KW-0624">Polysaccharide degradation</keyword>
<feature type="signal peptide" evidence="6">
    <location>
        <begin position="1"/>
        <end position="24"/>
    </location>
</feature>
<dbReference type="InterPro" id="IPR051465">
    <property type="entry name" value="Cell_Envelope_Struct_Comp"/>
</dbReference>
<sequence length="696" mass="74589">MKKRLLSAFLCAAMLATMIPAAFASDLDGHWSKNFIEYLDDEGIINPSATTGKYEPERKVTRAEFMRYVNRAFHFTEKASISYSDVQSNSWYYDTVRIAEKYGYINGTGNGRMNPEGYVTREQAAVILGRLYKSNPGNVKPANLSFKDKAQVATWSAGYVKAAVDKGIITGYKDNTFKPTKVITRAELAKILYYYLGTSLSTAGKAYTGSDLKSDTANVTISESCTLSDATIDGDLYLTEGLASDAVQLNDVYVKGTIIVAGGTVTMTNTMSDHIVVSSPMGRLLQVTAAGAARFPNTEVRSTAVLYEKKLTTPGYEGFADVKINGDKKVSLTLDADINHLELDTESTVSTTANASVYRMTASKPASVTGYGTIYQAEIKSSGVSFASSVRVSGYTIANGVTATAGGQTLTGSVTAAVSPESIAVDLNNLSALGKNVAVTVPNGLKIEKIESNGAVLTAGTDYTQTSTGAAISADWLGRLPRGNYKLTLTLSDGKTAAIAIAVTDSSVNENVQNASFDRYYKSEKYADVHTRLSGANTSEDIRDVVLGLSSIDYTFDSSTRSLILPRGVLAQLRAGSYTISVELKNGKTEAFTLTVIDSAPTGESWAVEEYNTFSPSEPKFTLPLTRTSVRTVTVQNSGVTETLNAGNDYTISGQTLTLKKSALERYRKDGTAVVFSADLADGTAYALVIDYVKRK</sequence>